<dbReference type="PANTHER" id="PTHR10204">
    <property type="entry name" value="NAD P H OXIDOREDUCTASE-RELATED"/>
    <property type="match status" value="1"/>
</dbReference>
<dbReference type="OrthoDB" id="9798454at2"/>
<name>A0A271KHT4_9HYPH</name>
<accession>A0A271KHT4</accession>
<dbReference type="AlphaFoldDB" id="A0A271KHT4"/>
<dbReference type="PANTHER" id="PTHR10204:SF34">
    <property type="entry name" value="NAD(P)H DEHYDROGENASE [QUINONE] 1 ISOFORM 1"/>
    <property type="match status" value="1"/>
</dbReference>
<evidence type="ECO:0000313" key="5">
    <source>
        <dbReference type="Proteomes" id="UP000215931"/>
    </source>
</evidence>
<dbReference type="Proteomes" id="UP000215931">
    <property type="component" value="Unassembled WGS sequence"/>
</dbReference>
<dbReference type="GO" id="GO:0005829">
    <property type="term" value="C:cytosol"/>
    <property type="evidence" value="ECO:0007669"/>
    <property type="project" value="TreeGrafter"/>
</dbReference>
<evidence type="ECO:0000313" key="4">
    <source>
        <dbReference type="EMBL" id="PAP94575.1"/>
    </source>
</evidence>
<dbReference type="EMBL" id="NPKH01000020">
    <property type="protein sequence ID" value="PAP94575.1"/>
    <property type="molecule type" value="Genomic_DNA"/>
</dbReference>
<dbReference type="InterPro" id="IPR029039">
    <property type="entry name" value="Flavoprotein-like_sf"/>
</dbReference>
<comment type="similarity">
    <text evidence="1">Belongs to the NAD(P)H dehydrogenase (quinone) family.</text>
</comment>
<dbReference type="Pfam" id="PF02525">
    <property type="entry name" value="Flavodoxin_2"/>
    <property type="match status" value="1"/>
</dbReference>
<dbReference type="InterPro" id="IPR051545">
    <property type="entry name" value="NAD(P)H_dehydrogenase_qn"/>
</dbReference>
<feature type="domain" description="Flavodoxin-like fold" evidence="3">
    <location>
        <begin position="2"/>
        <end position="136"/>
    </location>
</feature>
<sequence>MMNILVLYAHPVETSFNAGLHKVIVERLTAARHAVDDCDLYAENFDPRLTRAERLGYHNDRGAGDPAAPYVERLLRAEALVLSFPVWNFGYPAILKGFFDRVFLPGVSFKLVNGKVQPSLHNIRKLAAVTTYGGSRLHAMLMGDPPRKLVKRVLRATVKPGASVSYLAHYSMNLSTDETRKRFTAKVAASMDAF</sequence>
<dbReference type="SUPFAM" id="SSF52218">
    <property type="entry name" value="Flavoproteins"/>
    <property type="match status" value="1"/>
</dbReference>
<comment type="caution">
    <text evidence="4">The sequence shown here is derived from an EMBL/GenBank/DDBJ whole genome shotgun (WGS) entry which is preliminary data.</text>
</comment>
<keyword evidence="5" id="KW-1185">Reference proteome</keyword>
<proteinExistence type="inferred from homology"/>
<dbReference type="GO" id="GO:0003955">
    <property type="term" value="F:NAD(P)H dehydrogenase (quinone) activity"/>
    <property type="evidence" value="ECO:0007669"/>
    <property type="project" value="TreeGrafter"/>
</dbReference>
<protein>
    <submittedName>
        <fullName evidence="4">NAD(P)H dehydrogenase</fullName>
    </submittedName>
</protein>
<evidence type="ECO:0000256" key="2">
    <source>
        <dbReference type="ARBA" id="ARBA00023002"/>
    </source>
</evidence>
<gene>
    <name evidence="4" type="ORF">CIT31_10360</name>
</gene>
<keyword evidence="2" id="KW-0560">Oxidoreductase</keyword>
<reference evidence="4 5" key="1">
    <citation type="submission" date="2017-08" db="EMBL/GenBank/DDBJ databases">
        <title>Mesorhizobium wenxinae sp. nov., a novel rhizobial species isolated from root nodules of chickpea (Cicer arietinum L.).</title>
        <authorList>
            <person name="Zhang J."/>
        </authorList>
    </citation>
    <scope>NUCLEOTIDE SEQUENCE [LARGE SCALE GENOMIC DNA]</scope>
    <source>
        <strain evidence="5">WYCCWR 10019</strain>
    </source>
</reference>
<dbReference type="Gene3D" id="3.40.50.360">
    <property type="match status" value="1"/>
</dbReference>
<evidence type="ECO:0000256" key="1">
    <source>
        <dbReference type="ARBA" id="ARBA00006252"/>
    </source>
</evidence>
<organism evidence="4 5">
    <name type="scientific">Mesorhizobium wenxiniae</name>
    <dbReference type="NCBI Taxonomy" id="2014805"/>
    <lineage>
        <taxon>Bacteria</taxon>
        <taxon>Pseudomonadati</taxon>
        <taxon>Pseudomonadota</taxon>
        <taxon>Alphaproteobacteria</taxon>
        <taxon>Hyphomicrobiales</taxon>
        <taxon>Phyllobacteriaceae</taxon>
        <taxon>Mesorhizobium</taxon>
    </lineage>
</organism>
<evidence type="ECO:0000259" key="3">
    <source>
        <dbReference type="Pfam" id="PF02525"/>
    </source>
</evidence>
<dbReference type="InterPro" id="IPR003680">
    <property type="entry name" value="Flavodoxin_fold"/>
</dbReference>